<keyword evidence="2" id="KW-1185">Reference proteome</keyword>
<name>A0A222FK84_9GAMM</name>
<evidence type="ECO:0000313" key="1">
    <source>
        <dbReference type="EMBL" id="ASP39159.1"/>
    </source>
</evidence>
<dbReference type="OrthoDB" id="7066058at2"/>
<evidence type="ECO:0000313" key="2">
    <source>
        <dbReference type="Proteomes" id="UP000202440"/>
    </source>
</evidence>
<accession>A0A222FK84</accession>
<dbReference type="EMBL" id="CP022530">
    <property type="protein sequence ID" value="ASP39159.1"/>
    <property type="molecule type" value="Genomic_DNA"/>
</dbReference>
<reference evidence="1 2" key="1">
    <citation type="submission" date="2017-07" db="EMBL/GenBank/DDBJ databases">
        <title>Annotated genome sequence of Bacterioplanes sanyensis isolated from Red Sea.</title>
        <authorList>
            <person name="Rehman Z.U."/>
        </authorList>
    </citation>
    <scope>NUCLEOTIDE SEQUENCE [LARGE SCALE GENOMIC DNA]</scope>
    <source>
        <strain evidence="1 2">NV9</strain>
    </source>
</reference>
<gene>
    <name evidence="1" type="ORF">CHH28_10930</name>
</gene>
<dbReference type="AlphaFoldDB" id="A0A222FK84"/>
<dbReference type="RefSeq" id="WP_094060339.1">
    <property type="nucleotide sequence ID" value="NZ_CP022530.1"/>
</dbReference>
<proteinExistence type="predicted"/>
<organism evidence="1 2">
    <name type="scientific">Bacterioplanes sanyensis</name>
    <dbReference type="NCBI Taxonomy" id="1249553"/>
    <lineage>
        <taxon>Bacteria</taxon>
        <taxon>Pseudomonadati</taxon>
        <taxon>Pseudomonadota</taxon>
        <taxon>Gammaproteobacteria</taxon>
        <taxon>Oceanospirillales</taxon>
        <taxon>Oceanospirillaceae</taxon>
        <taxon>Bacterioplanes</taxon>
    </lineage>
</organism>
<protein>
    <submittedName>
        <fullName evidence="1">Uncharacterized protein</fullName>
    </submittedName>
</protein>
<sequence>MKKLFYAVAVFGIAILVMSWSSYRLMSGYRLQGFYGHHGWIFYGYTNPVITKEVMGVQGCAKGYLYGWTAGGDDLGNFLLNTSSKSVEWMQYRELNNTVKRLGCSALDLNKQINLASFRMGYAFLPD</sequence>
<dbReference type="KEGG" id="bsan:CHH28_10930"/>
<dbReference type="Proteomes" id="UP000202440">
    <property type="component" value="Chromosome"/>
</dbReference>